<feature type="disulfide bond" evidence="5">
    <location>
        <begin position="464"/>
        <end position="528"/>
    </location>
</feature>
<keyword evidence="4" id="KW-0325">Glycoprotein</keyword>
<evidence type="ECO:0000256" key="8">
    <source>
        <dbReference type="SAM" id="SignalP"/>
    </source>
</evidence>
<feature type="domain" description="SRCR" evidence="9">
    <location>
        <begin position="231"/>
        <end position="332"/>
    </location>
</feature>
<feature type="region of interest" description="Disordered" evidence="6">
    <location>
        <begin position="539"/>
        <end position="562"/>
    </location>
</feature>
<reference evidence="10 11" key="1">
    <citation type="submission" date="2022-05" db="EMBL/GenBank/DDBJ databases">
        <authorList>
            <consortium name="Genoscope - CEA"/>
            <person name="William W."/>
        </authorList>
    </citation>
    <scope>NUCLEOTIDE SEQUENCE [LARGE SCALE GENOMIC DNA]</scope>
</reference>
<dbReference type="Gene3D" id="3.10.250.10">
    <property type="entry name" value="SRCR-like domain"/>
    <property type="match status" value="5"/>
</dbReference>
<dbReference type="SMART" id="SM00202">
    <property type="entry name" value="SR"/>
    <property type="match status" value="5"/>
</dbReference>
<feature type="signal peptide" evidence="8">
    <location>
        <begin position="1"/>
        <end position="21"/>
    </location>
</feature>
<keyword evidence="7" id="KW-0472">Membrane</keyword>
<dbReference type="AlphaFoldDB" id="A0AAU9XK84"/>
<comment type="caution">
    <text evidence="5">Lacks conserved residue(s) required for the propagation of feature annotation.</text>
</comment>
<dbReference type="InterPro" id="IPR001190">
    <property type="entry name" value="SRCR"/>
</dbReference>
<feature type="disulfide bond" evidence="5">
    <location>
        <begin position="404"/>
        <end position="414"/>
    </location>
</feature>
<keyword evidence="7" id="KW-1133">Transmembrane helix</keyword>
<evidence type="ECO:0000313" key="10">
    <source>
        <dbReference type="EMBL" id="CAH3150167.1"/>
    </source>
</evidence>
<evidence type="ECO:0000256" key="4">
    <source>
        <dbReference type="ARBA" id="ARBA00023180"/>
    </source>
</evidence>
<dbReference type="GO" id="GO:0016020">
    <property type="term" value="C:membrane"/>
    <property type="evidence" value="ECO:0007669"/>
    <property type="project" value="InterPro"/>
</dbReference>
<sequence>MSSVFFSFLLTGCLIQNFVTGNFVTVRLVGGGDQFEGRVEVWHDGSWGTVCDDHWTLKEANVVCRQLGLDQAFSAVQGRVFGEGSGKIWMDEVKCFGDERRLSDCSFPGWERHDCKHSEDAGVICMPVRLIGGSNPFEGRVEVFHRGSWGTVCDDQWTIENANVVCHQLDFEHASKAVTSARFGQGTGSIWMDNVNCVGNERKLSECKHQGWGIHNCGHSKDAGAICIMPVRLAGGSNPSEGRVEVFHNGSWGTVCNDYWTIKDANVVCRQLGFTGGALSAITSASFGRGSGKIWMDNVDCDGNERRLKLCNHVGWGQHNCDHDEDAGVLCIPVRLTGGGNLHEGRVEVFNRGSWGTVCDDHWTFKEANVVCRQLGFEAGASEVVRSADFGEGIGNIWMAEVNCVGHERRLIDCNHLGPGKHNCDHSRDAGVICIPVRLVIGRQITKLQGRVEVFHNGIWGTVCNDDWDIKDANVVCSQLGFVKAVETPSSYVYGTGSGQIWLDNVNCVGNESSLAECDHNQWGTHDCSHSQDVNVVCAPGPHYSPPTPPKPKGSYSSPPISPKLKVSGESNSQLFVGTIITLFLFILVLIVVIGLLKWQQRQKVRAERRNAEARLQRPRHADTAIRPPEYAQLTGQQEQTYENVFPGKTPI</sequence>
<evidence type="ECO:0000313" key="11">
    <source>
        <dbReference type="Proteomes" id="UP001159428"/>
    </source>
</evidence>
<feature type="disulfide bond" evidence="5">
    <location>
        <begin position="508"/>
        <end position="518"/>
    </location>
</feature>
<keyword evidence="11" id="KW-1185">Reference proteome</keyword>
<dbReference type="EMBL" id="CALNXJ010000047">
    <property type="protein sequence ID" value="CAH3150167.1"/>
    <property type="molecule type" value="Genomic_DNA"/>
</dbReference>
<evidence type="ECO:0000256" key="1">
    <source>
        <dbReference type="ARBA" id="ARBA00022729"/>
    </source>
</evidence>
<feature type="disulfide bond" evidence="5">
    <location>
        <begin position="197"/>
        <end position="207"/>
    </location>
</feature>
<dbReference type="SUPFAM" id="SSF56487">
    <property type="entry name" value="SRCR-like"/>
    <property type="match status" value="5"/>
</dbReference>
<keyword evidence="1 8" id="KW-0732">Signal</keyword>
<comment type="caution">
    <text evidence="10">The sequence shown here is derived from an EMBL/GenBank/DDBJ whole genome shotgun (WGS) entry which is preliminary data.</text>
</comment>
<feature type="transmembrane region" description="Helical" evidence="7">
    <location>
        <begin position="575"/>
        <end position="597"/>
    </location>
</feature>
<keyword evidence="3 5" id="KW-1015">Disulfide bond</keyword>
<dbReference type="InterPro" id="IPR036772">
    <property type="entry name" value="SRCR-like_dom_sf"/>
</dbReference>
<organism evidence="10 11">
    <name type="scientific">Pocillopora meandrina</name>
    <dbReference type="NCBI Taxonomy" id="46732"/>
    <lineage>
        <taxon>Eukaryota</taxon>
        <taxon>Metazoa</taxon>
        <taxon>Cnidaria</taxon>
        <taxon>Anthozoa</taxon>
        <taxon>Hexacorallia</taxon>
        <taxon>Scleractinia</taxon>
        <taxon>Astrocoeniina</taxon>
        <taxon>Pocilloporidae</taxon>
        <taxon>Pocillopora</taxon>
    </lineage>
</organism>
<protein>
    <recommendedName>
        <fullName evidence="9">SRCR domain-containing protein</fullName>
    </recommendedName>
</protein>
<evidence type="ECO:0000256" key="3">
    <source>
        <dbReference type="ARBA" id="ARBA00023157"/>
    </source>
</evidence>
<feature type="disulfide bond" evidence="5">
    <location>
        <begin position="166"/>
        <end position="227"/>
    </location>
</feature>
<evidence type="ECO:0000256" key="6">
    <source>
        <dbReference type="SAM" id="MobiDB-lite"/>
    </source>
</evidence>
<evidence type="ECO:0000256" key="5">
    <source>
        <dbReference type="PROSITE-ProRule" id="PRU00196"/>
    </source>
</evidence>
<gene>
    <name evidence="10" type="ORF">PMEA_00024629</name>
</gene>
<dbReference type="PROSITE" id="PS00420">
    <property type="entry name" value="SRCR_1"/>
    <property type="match status" value="3"/>
</dbReference>
<feature type="compositionally biased region" description="Pro residues" evidence="6">
    <location>
        <begin position="543"/>
        <end position="552"/>
    </location>
</feature>
<feature type="disulfide bond" evidence="5">
    <location>
        <begin position="95"/>
        <end position="105"/>
    </location>
</feature>
<dbReference type="FunFam" id="3.10.250.10:FF:000006">
    <property type="entry name" value="neurotrypsin isoform X2"/>
    <property type="match status" value="1"/>
</dbReference>
<dbReference type="PANTHER" id="PTHR48071">
    <property type="entry name" value="SRCR DOMAIN-CONTAINING PROTEIN"/>
    <property type="match status" value="1"/>
</dbReference>
<feature type="domain" description="SRCR" evidence="9">
    <location>
        <begin position="128"/>
        <end position="228"/>
    </location>
</feature>
<name>A0AAU9XK84_9CNID</name>
<feature type="disulfide bond" evidence="5">
    <location>
        <begin position="64"/>
        <end position="125"/>
    </location>
</feature>
<dbReference type="FunFam" id="3.10.250.10:FF:000001">
    <property type="entry name" value="Lysyl oxidase 4 isoform X1"/>
    <property type="match status" value="4"/>
</dbReference>
<evidence type="ECO:0000256" key="7">
    <source>
        <dbReference type="SAM" id="Phobius"/>
    </source>
</evidence>
<proteinExistence type="predicted"/>
<evidence type="ECO:0000256" key="2">
    <source>
        <dbReference type="ARBA" id="ARBA00022737"/>
    </source>
</evidence>
<feature type="disulfide bond" evidence="5">
    <location>
        <begin position="477"/>
        <end position="538"/>
    </location>
</feature>
<evidence type="ECO:0000259" key="9">
    <source>
        <dbReference type="PROSITE" id="PS50287"/>
    </source>
</evidence>
<dbReference type="PROSITE" id="PS50287">
    <property type="entry name" value="SRCR_2"/>
    <property type="match status" value="5"/>
</dbReference>
<feature type="disulfide bond" evidence="5">
    <location>
        <begin position="153"/>
        <end position="217"/>
    </location>
</feature>
<accession>A0AAU9XK84</accession>
<feature type="disulfide bond" evidence="5">
    <location>
        <begin position="51"/>
        <end position="115"/>
    </location>
</feature>
<feature type="domain" description="SRCR" evidence="9">
    <location>
        <begin position="26"/>
        <end position="126"/>
    </location>
</feature>
<feature type="chain" id="PRO_5043773629" description="SRCR domain-containing protein" evidence="8">
    <location>
        <begin position="22"/>
        <end position="652"/>
    </location>
</feature>
<keyword evidence="2" id="KW-0677">Repeat</keyword>
<dbReference type="Pfam" id="PF00530">
    <property type="entry name" value="SRCR"/>
    <property type="match status" value="5"/>
</dbReference>
<feature type="domain" description="SRCR" evidence="9">
    <location>
        <begin position="437"/>
        <end position="539"/>
    </location>
</feature>
<feature type="disulfide bond" evidence="5">
    <location>
        <begin position="301"/>
        <end position="311"/>
    </location>
</feature>
<keyword evidence="7" id="KW-0812">Transmembrane</keyword>
<dbReference type="PANTHER" id="PTHR48071:SF18">
    <property type="entry name" value="DELETED IN MALIGNANT BRAIN TUMORS 1 PROTEIN-RELATED"/>
    <property type="match status" value="1"/>
</dbReference>
<dbReference type="PRINTS" id="PR00258">
    <property type="entry name" value="SPERACTRCPTR"/>
</dbReference>
<feature type="domain" description="SRCR" evidence="9">
    <location>
        <begin position="334"/>
        <end position="435"/>
    </location>
</feature>
<dbReference type="Proteomes" id="UP001159428">
    <property type="component" value="Unassembled WGS sequence"/>
</dbReference>